<dbReference type="EMBL" id="QGGU01000013">
    <property type="protein sequence ID" value="PWK46344.1"/>
    <property type="molecule type" value="Genomic_DNA"/>
</dbReference>
<dbReference type="AlphaFoldDB" id="A0A316FBW0"/>
<gene>
    <name evidence="2" type="ORF">C8D97_11327</name>
</gene>
<protein>
    <submittedName>
        <fullName evidence="2">Uncharacterized protein DUF2569</fullName>
    </submittedName>
</protein>
<dbReference type="RefSeq" id="WP_109764782.1">
    <property type="nucleotide sequence ID" value="NZ_QGGU01000013.1"/>
</dbReference>
<evidence type="ECO:0000313" key="2">
    <source>
        <dbReference type="EMBL" id="PWK46344.1"/>
    </source>
</evidence>
<sequence>MNDWPKYDAYHLHELKESLNNINENERPDEAKYVRELIEKGGYQFPDKNSNIEESEANKIKPEGIGGWLVLPVFGLLITPIVFGFEFINVILPTFDEKIWTALTTQGSSAYHPVWAPYLIFLSVARAFMALSAIALLVFLFKKRVIFPKLMIAFYTFTVAIAVSDIAVLYVFILDAFPHVATGIENEATQQFINALVIMLIWIPYFMKSERVKNTFIH</sequence>
<comment type="caution">
    <text evidence="2">The sequence shown here is derived from an EMBL/GenBank/DDBJ whole genome shotgun (WGS) entry which is preliminary data.</text>
</comment>
<feature type="transmembrane region" description="Helical" evidence="1">
    <location>
        <begin position="152"/>
        <end position="173"/>
    </location>
</feature>
<evidence type="ECO:0000256" key="1">
    <source>
        <dbReference type="SAM" id="Phobius"/>
    </source>
</evidence>
<reference evidence="2 3" key="1">
    <citation type="submission" date="2018-05" db="EMBL/GenBank/DDBJ databases">
        <title>Genomic Encyclopedia of Type Strains, Phase IV (KMG-IV): sequencing the most valuable type-strain genomes for metagenomic binning, comparative biology and taxonomic classification.</title>
        <authorList>
            <person name="Goeker M."/>
        </authorList>
    </citation>
    <scope>NUCLEOTIDE SEQUENCE [LARGE SCALE GENOMIC DNA]</scope>
    <source>
        <strain evidence="2 3">DSM 25350</strain>
    </source>
</reference>
<feature type="transmembrane region" description="Helical" evidence="1">
    <location>
        <begin position="115"/>
        <end position="140"/>
    </location>
</feature>
<dbReference type="Proteomes" id="UP000245790">
    <property type="component" value="Unassembled WGS sequence"/>
</dbReference>
<dbReference type="InterPro" id="IPR019690">
    <property type="entry name" value="DUF2569"/>
</dbReference>
<keyword evidence="1" id="KW-0472">Membrane</keyword>
<organism evidence="2 3">
    <name type="scientific">Pleionea mediterranea</name>
    <dbReference type="NCBI Taxonomy" id="523701"/>
    <lineage>
        <taxon>Bacteria</taxon>
        <taxon>Pseudomonadati</taxon>
        <taxon>Pseudomonadota</taxon>
        <taxon>Gammaproteobacteria</taxon>
        <taxon>Oceanospirillales</taxon>
        <taxon>Pleioneaceae</taxon>
        <taxon>Pleionea</taxon>
    </lineage>
</organism>
<keyword evidence="1" id="KW-0812">Transmembrane</keyword>
<accession>A0A316FBW0</accession>
<dbReference type="Pfam" id="PF10754">
    <property type="entry name" value="DUF2569"/>
    <property type="match status" value="1"/>
</dbReference>
<feature type="transmembrane region" description="Helical" evidence="1">
    <location>
        <begin position="188"/>
        <end position="207"/>
    </location>
</feature>
<dbReference type="OrthoDB" id="9155572at2"/>
<keyword evidence="3" id="KW-1185">Reference proteome</keyword>
<name>A0A316FBW0_9GAMM</name>
<evidence type="ECO:0000313" key="3">
    <source>
        <dbReference type="Proteomes" id="UP000245790"/>
    </source>
</evidence>
<proteinExistence type="predicted"/>
<feature type="transmembrane region" description="Helical" evidence="1">
    <location>
        <begin position="68"/>
        <end position="95"/>
    </location>
</feature>
<keyword evidence="1" id="KW-1133">Transmembrane helix</keyword>